<evidence type="ECO:0000313" key="2">
    <source>
        <dbReference type="EMBL" id="CAE7022772.1"/>
    </source>
</evidence>
<reference evidence="2" key="1">
    <citation type="submission" date="2021-02" db="EMBL/GenBank/DDBJ databases">
        <authorList>
            <person name="Dougan E. K."/>
            <person name="Rhodes N."/>
            <person name="Thang M."/>
            <person name="Chan C."/>
        </authorList>
    </citation>
    <scope>NUCLEOTIDE SEQUENCE</scope>
</reference>
<gene>
    <name evidence="2" type="ORF">SNAT2548_LOCUS2949</name>
</gene>
<feature type="compositionally biased region" description="Basic and acidic residues" evidence="1">
    <location>
        <begin position="278"/>
        <end position="291"/>
    </location>
</feature>
<proteinExistence type="predicted"/>
<dbReference type="AlphaFoldDB" id="A0A812I9I5"/>
<dbReference type="OrthoDB" id="446883at2759"/>
<comment type="caution">
    <text evidence="2">The sequence shown here is derived from an EMBL/GenBank/DDBJ whole genome shotgun (WGS) entry which is preliminary data.</text>
</comment>
<evidence type="ECO:0000313" key="3">
    <source>
        <dbReference type="Proteomes" id="UP000604046"/>
    </source>
</evidence>
<accession>A0A812I9I5</accession>
<dbReference type="EMBL" id="CAJNDS010000179">
    <property type="protein sequence ID" value="CAE7022772.1"/>
    <property type="molecule type" value="Genomic_DNA"/>
</dbReference>
<name>A0A812I9I5_9DINO</name>
<feature type="region of interest" description="Disordered" evidence="1">
    <location>
        <begin position="272"/>
        <end position="291"/>
    </location>
</feature>
<evidence type="ECO:0000256" key="1">
    <source>
        <dbReference type="SAM" id="MobiDB-lite"/>
    </source>
</evidence>
<protein>
    <submittedName>
        <fullName evidence="2">Uncharacterized protein</fullName>
    </submittedName>
</protein>
<keyword evidence="3" id="KW-1185">Reference proteome</keyword>
<organism evidence="2 3">
    <name type="scientific">Symbiodinium natans</name>
    <dbReference type="NCBI Taxonomy" id="878477"/>
    <lineage>
        <taxon>Eukaryota</taxon>
        <taxon>Sar</taxon>
        <taxon>Alveolata</taxon>
        <taxon>Dinophyceae</taxon>
        <taxon>Suessiales</taxon>
        <taxon>Symbiodiniaceae</taxon>
        <taxon>Symbiodinium</taxon>
    </lineage>
</organism>
<dbReference type="Proteomes" id="UP000604046">
    <property type="component" value="Unassembled WGS sequence"/>
</dbReference>
<sequence length="291" mass="31939">MLPSPVAAADSHEEVRGTRKRACSADVACCCTSFSSEGSVAADLLDESVECRILEETGVRRLPWYEELIKQAPNCESDCRDWKAWANCGAALWHLGEKKASWDAYSRAAHALHGFRVELTSCQLLADPTVGKYLSALDRDFRTGSWASDEAADLALFAVLATRNRAAEICTEIWHERLPNHYFAAMQALCRRLCAPSRPLRQVCPDDSRMDLMKGNCLALLLAPDNLFAAADAKRARLHERVFDMIVQVDVADTGGCLRLTLIELSNLDGEIPGPGAPEKDASDGWSKKSG</sequence>